<protein>
    <submittedName>
        <fullName evidence="1">Uncharacterized protein</fullName>
    </submittedName>
</protein>
<keyword evidence="2" id="KW-1185">Reference proteome</keyword>
<gene>
    <name evidence="1" type="ORF">PSTT_05765</name>
</gene>
<dbReference type="VEuPathDB" id="FungiDB:PSTT_05765"/>
<evidence type="ECO:0000313" key="1">
    <source>
        <dbReference type="EMBL" id="POW10785.1"/>
    </source>
</evidence>
<dbReference type="EMBL" id="PKSL01000043">
    <property type="protein sequence ID" value="POW10785.1"/>
    <property type="molecule type" value="Genomic_DNA"/>
</dbReference>
<evidence type="ECO:0000313" key="2">
    <source>
        <dbReference type="Proteomes" id="UP000239156"/>
    </source>
</evidence>
<name>A0A2S4VML3_9BASI</name>
<dbReference type="AlphaFoldDB" id="A0A2S4VML3"/>
<dbReference type="VEuPathDB" id="FungiDB:PSHT_16511"/>
<reference evidence="1" key="1">
    <citation type="submission" date="2017-12" db="EMBL/GenBank/DDBJ databases">
        <title>Gene loss provides genomic basis for host adaptation in cereal stripe rust fungi.</title>
        <authorList>
            <person name="Xia C."/>
        </authorList>
    </citation>
    <scope>NUCLEOTIDE SEQUENCE [LARGE SCALE GENOMIC DNA]</scope>
    <source>
        <strain evidence="1">93-210</strain>
    </source>
</reference>
<accession>A0A2S4VML3</accession>
<dbReference type="Proteomes" id="UP000239156">
    <property type="component" value="Unassembled WGS sequence"/>
</dbReference>
<proteinExistence type="predicted"/>
<comment type="caution">
    <text evidence="1">The sequence shown here is derived from an EMBL/GenBank/DDBJ whole genome shotgun (WGS) entry which is preliminary data.</text>
</comment>
<sequence>MELTLERTARRSFHQSTREQISNKILLILASTSKPVVPAGVTSRSINTQLIMHTLKALATAMILLCEMAYVVPDVICGSSEQPLCDYGLYSLFRKPLVYHTGIQKGQLHCPPKDARVCCPGGTIKWTSKNEVSDRRVAPIVMMKASNPDFCEMQHNYVKVVGPNKSQCHAAQEDRHHH</sequence>
<organism evidence="1 2">
    <name type="scientific">Puccinia striiformis</name>
    <dbReference type="NCBI Taxonomy" id="27350"/>
    <lineage>
        <taxon>Eukaryota</taxon>
        <taxon>Fungi</taxon>
        <taxon>Dikarya</taxon>
        <taxon>Basidiomycota</taxon>
        <taxon>Pucciniomycotina</taxon>
        <taxon>Pucciniomycetes</taxon>
        <taxon>Pucciniales</taxon>
        <taxon>Pucciniaceae</taxon>
        <taxon>Puccinia</taxon>
    </lineage>
</organism>